<dbReference type="GO" id="GO:0043565">
    <property type="term" value="F:sequence-specific DNA binding"/>
    <property type="evidence" value="ECO:0007669"/>
    <property type="project" value="InterPro"/>
</dbReference>
<dbReference type="AlphaFoldDB" id="A0A316A231"/>
<dbReference type="InterPro" id="IPR018060">
    <property type="entry name" value="HTH_AraC"/>
</dbReference>
<evidence type="ECO:0000256" key="1">
    <source>
        <dbReference type="ARBA" id="ARBA00023015"/>
    </source>
</evidence>
<dbReference type="GO" id="GO:0003700">
    <property type="term" value="F:DNA-binding transcription factor activity"/>
    <property type="evidence" value="ECO:0007669"/>
    <property type="project" value="InterPro"/>
</dbReference>
<keyword evidence="3" id="KW-0804">Transcription</keyword>
<dbReference type="PANTHER" id="PTHR46796:SF13">
    <property type="entry name" value="HTH-TYPE TRANSCRIPTIONAL ACTIVATOR RHAS"/>
    <property type="match status" value="1"/>
</dbReference>
<dbReference type="OrthoDB" id="323290at2"/>
<name>A0A316A231_9FIRM</name>
<dbReference type="RefSeq" id="WP_109708255.1">
    <property type="nucleotide sequence ID" value="NZ_QGDS01000001.1"/>
</dbReference>
<organism evidence="5 6">
    <name type="scientific">Faecalicatena contorta</name>
    <dbReference type="NCBI Taxonomy" id="39482"/>
    <lineage>
        <taxon>Bacteria</taxon>
        <taxon>Bacillati</taxon>
        <taxon>Bacillota</taxon>
        <taxon>Clostridia</taxon>
        <taxon>Lachnospirales</taxon>
        <taxon>Lachnospiraceae</taxon>
        <taxon>Faecalicatena</taxon>
    </lineage>
</organism>
<evidence type="ECO:0000256" key="2">
    <source>
        <dbReference type="ARBA" id="ARBA00023125"/>
    </source>
</evidence>
<dbReference type="PROSITE" id="PS01124">
    <property type="entry name" value="HTH_ARAC_FAMILY_2"/>
    <property type="match status" value="1"/>
</dbReference>
<dbReference type="Gene3D" id="1.10.10.60">
    <property type="entry name" value="Homeodomain-like"/>
    <property type="match status" value="1"/>
</dbReference>
<dbReference type="Pfam" id="PF12833">
    <property type="entry name" value="HTH_18"/>
    <property type="match status" value="1"/>
</dbReference>
<dbReference type="InterPro" id="IPR009057">
    <property type="entry name" value="Homeodomain-like_sf"/>
</dbReference>
<dbReference type="Pfam" id="PF20240">
    <property type="entry name" value="DUF6597"/>
    <property type="match status" value="1"/>
</dbReference>
<dbReference type="InterPro" id="IPR050204">
    <property type="entry name" value="AraC_XylS_family_regulators"/>
</dbReference>
<evidence type="ECO:0000313" key="5">
    <source>
        <dbReference type="EMBL" id="SUQ12189.1"/>
    </source>
</evidence>
<dbReference type="InterPro" id="IPR046532">
    <property type="entry name" value="DUF6597"/>
</dbReference>
<gene>
    <name evidence="5" type="ORF">SAMN05216529_10178</name>
</gene>
<proteinExistence type="predicted"/>
<evidence type="ECO:0000313" key="6">
    <source>
        <dbReference type="Proteomes" id="UP000254051"/>
    </source>
</evidence>
<evidence type="ECO:0000256" key="3">
    <source>
        <dbReference type="ARBA" id="ARBA00023163"/>
    </source>
</evidence>
<keyword evidence="1" id="KW-0805">Transcription regulation</keyword>
<reference evidence="6" key="1">
    <citation type="submission" date="2017-07" db="EMBL/GenBank/DDBJ databases">
        <authorList>
            <person name="Varghese N."/>
            <person name="Submissions S."/>
        </authorList>
    </citation>
    <scope>NUCLEOTIDE SEQUENCE [LARGE SCALE GENOMIC DNA]</scope>
    <source>
        <strain evidence="6">NLAE-zl-C134</strain>
    </source>
</reference>
<dbReference type="Proteomes" id="UP000254051">
    <property type="component" value="Unassembled WGS sequence"/>
</dbReference>
<dbReference type="SUPFAM" id="SSF46689">
    <property type="entry name" value="Homeodomain-like"/>
    <property type="match status" value="1"/>
</dbReference>
<dbReference type="PANTHER" id="PTHR46796">
    <property type="entry name" value="HTH-TYPE TRANSCRIPTIONAL ACTIVATOR RHAS-RELATED"/>
    <property type="match status" value="1"/>
</dbReference>
<feature type="domain" description="HTH araC/xylS-type" evidence="4">
    <location>
        <begin position="156"/>
        <end position="257"/>
    </location>
</feature>
<dbReference type="EMBL" id="UHJJ01000001">
    <property type="protein sequence ID" value="SUQ12189.1"/>
    <property type="molecule type" value="Genomic_DNA"/>
</dbReference>
<dbReference type="SMART" id="SM00342">
    <property type="entry name" value="HTH_ARAC"/>
    <property type="match status" value="1"/>
</dbReference>
<protein>
    <submittedName>
        <fullName evidence="5">AraC-type DNA-binding protein</fullName>
    </submittedName>
</protein>
<accession>A0A316A231</accession>
<evidence type="ECO:0000259" key="4">
    <source>
        <dbReference type="PROSITE" id="PS01124"/>
    </source>
</evidence>
<keyword evidence="2 5" id="KW-0238">DNA-binding</keyword>
<keyword evidence="6" id="KW-1185">Reference proteome</keyword>
<sequence>MLSITRYSIKTESLAPWIKFLWHFEVHEADIHYKLLPTDCIDIILNISGNIVYEAGPRHISAAPFHVNGLRSKHSYIHQTGNIHMFGISCYPFGLYPFVHKSLAGIHDEIVDLFELSKPLAKKLELAVSNQSATGNIIESIEKALHQELQVTDDYVKKTDLIRRFLEMDNDCTIQSFCLEHGINTKTFMRNVLRYTGYTPKILRSIRRFQKAGNQLVYQSPQQLSGIAYDNDFADQAHFIREFRKFSGSAPRIFQQEKITVKENTKYNYH</sequence>